<dbReference type="PANTHER" id="PTHR37305:SF2">
    <property type="entry name" value="BACITRACIN TRANSPORT PERMEASE PROTEIN BCRB"/>
    <property type="match status" value="1"/>
</dbReference>
<protein>
    <submittedName>
        <fullName evidence="2">Bacitracin ABC transporter permease</fullName>
    </submittedName>
</protein>
<sequence length="331" mass="37011">MKALVRLLPLIQNETLKIWKKKRFLVIVLVLLILIPIFTYAQYRIKETNEMNFKDWRNQLVQQISEYQNTLSSDRIPDEWKRSQRIAVQQLQYYLDHDVNPNSPDGVTFTRSFLSNAVTLFFPLLILALASDLVSGERTSGTIKMLLTRPVCRWKILFSKLVALSLYVSLTVVVSAVLCYLISGAVFGYKGWELPVFTGFVIKGSAVESGFVHAIPQWHYLLMEAGLIWVSAMTVALLALMVSVLVRSTAASIVTMMAAVISGTLLSNMASSWHSAKFIFSVNLQLTDYLAGSPPPITGMTLGFSLVILVSWGIASLAVSFFVFTKQDILN</sequence>
<dbReference type="PANTHER" id="PTHR37305">
    <property type="entry name" value="INTEGRAL MEMBRANE PROTEIN-RELATED"/>
    <property type="match status" value="1"/>
</dbReference>
<evidence type="ECO:0000256" key="1">
    <source>
        <dbReference type="SAM" id="Phobius"/>
    </source>
</evidence>
<accession>A0ABQ6GN92</accession>
<proteinExistence type="predicted"/>
<feature type="transmembrane region" description="Helical" evidence="1">
    <location>
        <begin position="296"/>
        <end position="324"/>
    </location>
</feature>
<dbReference type="Proteomes" id="UP001157114">
    <property type="component" value="Unassembled WGS sequence"/>
</dbReference>
<feature type="transmembrane region" description="Helical" evidence="1">
    <location>
        <begin position="253"/>
        <end position="276"/>
    </location>
</feature>
<gene>
    <name evidence="2" type="ORF">MU1_51580</name>
</gene>
<keyword evidence="1" id="KW-0472">Membrane</keyword>
<keyword evidence="1" id="KW-0812">Transmembrane</keyword>
<evidence type="ECO:0000313" key="2">
    <source>
        <dbReference type="EMBL" id="GLX70811.1"/>
    </source>
</evidence>
<organism evidence="2 3">
    <name type="scientific">Paenibacillus glycanilyticus</name>
    <dbReference type="NCBI Taxonomy" id="126569"/>
    <lineage>
        <taxon>Bacteria</taxon>
        <taxon>Bacillati</taxon>
        <taxon>Bacillota</taxon>
        <taxon>Bacilli</taxon>
        <taxon>Bacillales</taxon>
        <taxon>Paenibacillaceae</taxon>
        <taxon>Paenibacillus</taxon>
    </lineage>
</organism>
<reference evidence="2 3" key="1">
    <citation type="submission" date="2023-03" db="EMBL/GenBank/DDBJ databases">
        <title>Draft genome sequence of the bacteria which degrade cell wall of Tricholomamatutake.</title>
        <authorList>
            <person name="Konishi Y."/>
            <person name="Fukuta Y."/>
            <person name="Shirasaka N."/>
        </authorList>
    </citation>
    <scope>NUCLEOTIDE SEQUENCE [LARGE SCALE GENOMIC DNA]</scope>
    <source>
        <strain evidence="3">mu1</strain>
    </source>
</reference>
<dbReference type="Pfam" id="PF12679">
    <property type="entry name" value="ABC2_membrane_2"/>
    <property type="match status" value="1"/>
</dbReference>
<comment type="caution">
    <text evidence="2">The sequence shown here is derived from an EMBL/GenBank/DDBJ whole genome shotgun (WGS) entry which is preliminary data.</text>
</comment>
<feature type="transmembrane region" description="Helical" evidence="1">
    <location>
        <begin position="113"/>
        <end position="135"/>
    </location>
</feature>
<evidence type="ECO:0000313" key="3">
    <source>
        <dbReference type="Proteomes" id="UP001157114"/>
    </source>
</evidence>
<feature type="transmembrane region" description="Helical" evidence="1">
    <location>
        <begin position="226"/>
        <end position="246"/>
    </location>
</feature>
<feature type="transmembrane region" description="Helical" evidence="1">
    <location>
        <begin position="156"/>
        <end position="183"/>
    </location>
</feature>
<name>A0ABQ6GN92_9BACL</name>
<feature type="transmembrane region" description="Helical" evidence="1">
    <location>
        <begin position="24"/>
        <end position="43"/>
    </location>
</feature>
<dbReference type="EMBL" id="BSSQ01000020">
    <property type="protein sequence ID" value="GLX70811.1"/>
    <property type="molecule type" value="Genomic_DNA"/>
</dbReference>
<keyword evidence="1" id="KW-1133">Transmembrane helix</keyword>
<keyword evidence="3" id="KW-1185">Reference proteome</keyword>